<feature type="compositionally biased region" description="Polar residues" evidence="1">
    <location>
        <begin position="805"/>
        <end position="822"/>
    </location>
</feature>
<dbReference type="AlphaFoldDB" id="A0AAE0SQU4"/>
<evidence type="ECO:0000313" key="3">
    <source>
        <dbReference type="Proteomes" id="UP001195483"/>
    </source>
</evidence>
<sequence>MAANQNENTPNIVHPEKPSALGSRNSVNRNNRDEYFESQLIIDEEVDKILNHIENKLPPEVLSKLHVAGNIKEILHTYINQQYQNMFNRYITSVEDELAKKFRSLINKEEHRALNKFTHRELGELLENIAGVEMFNTAEVEKSVINIYGHAHGNISRGVHELEQETNSILRQKMDVGALLRGQNSYALVKCTFANNLQKPEYVHDTRIPDIPLSGCPEKIIKDLVSQRIQELIDKEVENLSRALLDEGRQEMTHNEKIFEKFKYLDEYLSEEKGDDSAKYNMVAKSIYETIKGIGAEIDQDELDVLKLRESIQGILDSESIRNRGYNTAVNMITSILDSSKMGYQHVENFKNRRKLSLREYNLQNPIDLPDEYYFLNLEYLDDNQLKQMRIGYDQQMVEFTNELDNISKVLDYVYQEEFKTKESHIDFNDIKAEYKKSYKHLFADAEDEGEAGEEQENAWDELAFVRPPRTAVEQENYNYDGDYERMVSQLNRFEKKVNKIYGKNYSDHRIILEKRISYIRNSILEFKRKINPYHCQPGLMLEIAFSTIKRKNITMKNMSNVLNEFLHNISSGFQDMAFAHFHRRRSTDTTNIKDADLNPNAERSTVSGDENVEGATINYFEFSNRSLYNNSLRHFRIVTNIVKQLGGGYNAADLINQTRENFDLTDPQILSIINVLLADKYGYSYLSVDIRQPGVQPENFYSIINKCGTFDIIVVYHHPQTGVCVLNHNNKVAWAAVSEFRAGDYLVVYTKAQSVEDKSQEKLLLTSLQDVLTGNAGDIDETFAVKFKKPQAYSTEPVKVPATKTASSPETPVSGIQQTTSSDKEDHAGETNAVPEITGN</sequence>
<organism evidence="2 3">
    <name type="scientific">Potamilus streckersoni</name>
    <dbReference type="NCBI Taxonomy" id="2493646"/>
    <lineage>
        <taxon>Eukaryota</taxon>
        <taxon>Metazoa</taxon>
        <taxon>Spiralia</taxon>
        <taxon>Lophotrochozoa</taxon>
        <taxon>Mollusca</taxon>
        <taxon>Bivalvia</taxon>
        <taxon>Autobranchia</taxon>
        <taxon>Heteroconchia</taxon>
        <taxon>Palaeoheterodonta</taxon>
        <taxon>Unionida</taxon>
        <taxon>Unionoidea</taxon>
        <taxon>Unionidae</taxon>
        <taxon>Ambleminae</taxon>
        <taxon>Lampsilini</taxon>
        <taxon>Potamilus</taxon>
    </lineage>
</organism>
<gene>
    <name evidence="2" type="ORF">CHS0354_027396</name>
</gene>
<name>A0AAE0SQU4_9BIVA</name>
<reference evidence="2" key="1">
    <citation type="journal article" date="2021" name="Genome Biol. Evol.">
        <title>A High-Quality Reference Genome for a Parasitic Bivalve with Doubly Uniparental Inheritance (Bivalvia: Unionida).</title>
        <authorList>
            <person name="Smith C.H."/>
        </authorList>
    </citation>
    <scope>NUCLEOTIDE SEQUENCE</scope>
    <source>
        <strain evidence="2">CHS0354</strain>
    </source>
</reference>
<evidence type="ECO:0000256" key="1">
    <source>
        <dbReference type="SAM" id="MobiDB-lite"/>
    </source>
</evidence>
<reference evidence="2" key="2">
    <citation type="journal article" date="2021" name="Genome Biol. Evol.">
        <title>Developing a high-quality reference genome for a parasitic bivalve with doubly uniparental inheritance (Bivalvia: Unionida).</title>
        <authorList>
            <person name="Smith C.H."/>
        </authorList>
    </citation>
    <scope>NUCLEOTIDE SEQUENCE</scope>
    <source>
        <strain evidence="2">CHS0354</strain>
        <tissue evidence="2">Mantle</tissue>
    </source>
</reference>
<protein>
    <submittedName>
        <fullName evidence="2">Uncharacterized protein</fullName>
    </submittedName>
</protein>
<dbReference type="InterPro" id="IPR053574">
    <property type="entry name" value="Cyto_Filament_Comp"/>
</dbReference>
<reference evidence="2" key="3">
    <citation type="submission" date="2023-05" db="EMBL/GenBank/DDBJ databases">
        <authorList>
            <person name="Smith C.H."/>
        </authorList>
    </citation>
    <scope>NUCLEOTIDE SEQUENCE</scope>
    <source>
        <strain evidence="2">CHS0354</strain>
        <tissue evidence="2">Mantle</tissue>
    </source>
</reference>
<feature type="region of interest" description="Disordered" evidence="1">
    <location>
        <begin position="794"/>
        <end position="841"/>
    </location>
</feature>
<evidence type="ECO:0000313" key="2">
    <source>
        <dbReference type="EMBL" id="KAK3596126.1"/>
    </source>
</evidence>
<dbReference type="Proteomes" id="UP001195483">
    <property type="component" value="Unassembled WGS sequence"/>
</dbReference>
<dbReference type="EMBL" id="JAEAOA010001653">
    <property type="protein sequence ID" value="KAK3596126.1"/>
    <property type="molecule type" value="Genomic_DNA"/>
</dbReference>
<feature type="region of interest" description="Disordered" evidence="1">
    <location>
        <begin position="1"/>
        <end position="28"/>
    </location>
</feature>
<keyword evidence="3" id="KW-1185">Reference proteome</keyword>
<proteinExistence type="predicted"/>
<dbReference type="NCBIfam" id="NF040882">
    <property type="entry name" value="cfpA_ASD"/>
    <property type="match status" value="1"/>
</dbReference>
<accession>A0AAE0SQU4</accession>
<feature type="compositionally biased region" description="Polar residues" evidence="1">
    <location>
        <begin position="1"/>
        <end position="11"/>
    </location>
</feature>
<comment type="caution">
    <text evidence="2">The sequence shown here is derived from an EMBL/GenBank/DDBJ whole genome shotgun (WGS) entry which is preliminary data.</text>
</comment>